<comment type="caution">
    <text evidence="3">The sequence shown here is derived from an EMBL/GenBank/DDBJ whole genome shotgun (WGS) entry which is preliminary data.</text>
</comment>
<evidence type="ECO:0000259" key="2">
    <source>
        <dbReference type="Pfam" id="PF07859"/>
    </source>
</evidence>
<dbReference type="Gene3D" id="3.40.50.1820">
    <property type="entry name" value="alpha/beta hydrolase"/>
    <property type="match status" value="1"/>
</dbReference>
<dbReference type="EMBL" id="JARKIF010000013">
    <property type="protein sequence ID" value="KAJ7624737.1"/>
    <property type="molecule type" value="Genomic_DNA"/>
</dbReference>
<name>A0AAD7BMD6_9AGAR</name>
<dbReference type="GO" id="GO:0016787">
    <property type="term" value="F:hydrolase activity"/>
    <property type="evidence" value="ECO:0007669"/>
    <property type="project" value="UniProtKB-KW"/>
</dbReference>
<reference evidence="3" key="1">
    <citation type="submission" date="2023-03" db="EMBL/GenBank/DDBJ databases">
        <title>Massive genome expansion in bonnet fungi (Mycena s.s.) driven by repeated elements and novel gene families across ecological guilds.</title>
        <authorList>
            <consortium name="Lawrence Berkeley National Laboratory"/>
            <person name="Harder C.B."/>
            <person name="Miyauchi S."/>
            <person name="Viragh M."/>
            <person name="Kuo A."/>
            <person name="Thoen E."/>
            <person name="Andreopoulos B."/>
            <person name="Lu D."/>
            <person name="Skrede I."/>
            <person name="Drula E."/>
            <person name="Henrissat B."/>
            <person name="Morin E."/>
            <person name="Kohler A."/>
            <person name="Barry K."/>
            <person name="LaButti K."/>
            <person name="Morin E."/>
            <person name="Salamov A."/>
            <person name="Lipzen A."/>
            <person name="Mereny Z."/>
            <person name="Hegedus B."/>
            <person name="Baldrian P."/>
            <person name="Stursova M."/>
            <person name="Weitz H."/>
            <person name="Taylor A."/>
            <person name="Grigoriev I.V."/>
            <person name="Nagy L.G."/>
            <person name="Martin F."/>
            <person name="Kauserud H."/>
        </authorList>
    </citation>
    <scope>NUCLEOTIDE SEQUENCE</scope>
    <source>
        <strain evidence="3">9284</strain>
    </source>
</reference>
<dbReference type="SUPFAM" id="SSF53474">
    <property type="entry name" value="alpha/beta-Hydrolases"/>
    <property type="match status" value="1"/>
</dbReference>
<dbReference type="PANTHER" id="PTHR48081">
    <property type="entry name" value="AB HYDROLASE SUPERFAMILY PROTEIN C4A8.06C"/>
    <property type="match status" value="1"/>
</dbReference>
<dbReference type="Proteomes" id="UP001221142">
    <property type="component" value="Unassembled WGS sequence"/>
</dbReference>
<dbReference type="AlphaFoldDB" id="A0AAD7BMD6"/>
<dbReference type="InterPro" id="IPR013094">
    <property type="entry name" value="AB_hydrolase_3"/>
</dbReference>
<keyword evidence="1 3" id="KW-0378">Hydrolase</keyword>
<dbReference type="InterPro" id="IPR050300">
    <property type="entry name" value="GDXG_lipolytic_enzyme"/>
</dbReference>
<organism evidence="3 4">
    <name type="scientific">Roridomyces roridus</name>
    <dbReference type="NCBI Taxonomy" id="1738132"/>
    <lineage>
        <taxon>Eukaryota</taxon>
        <taxon>Fungi</taxon>
        <taxon>Dikarya</taxon>
        <taxon>Basidiomycota</taxon>
        <taxon>Agaricomycotina</taxon>
        <taxon>Agaricomycetes</taxon>
        <taxon>Agaricomycetidae</taxon>
        <taxon>Agaricales</taxon>
        <taxon>Marasmiineae</taxon>
        <taxon>Mycenaceae</taxon>
        <taxon>Roridomyces</taxon>
    </lineage>
</organism>
<dbReference type="InterPro" id="IPR029058">
    <property type="entry name" value="AB_hydrolase_fold"/>
</dbReference>
<evidence type="ECO:0000256" key="1">
    <source>
        <dbReference type="ARBA" id="ARBA00022801"/>
    </source>
</evidence>
<dbReference type="PANTHER" id="PTHR48081:SF8">
    <property type="entry name" value="ALPHA_BETA HYDROLASE FOLD-3 DOMAIN-CONTAINING PROTEIN-RELATED"/>
    <property type="match status" value="1"/>
</dbReference>
<protein>
    <submittedName>
        <fullName evidence="3">Alpha/Beta hydrolase protein</fullName>
    </submittedName>
</protein>
<dbReference type="Pfam" id="PF07859">
    <property type="entry name" value="Abhydrolase_3"/>
    <property type="match status" value="1"/>
</dbReference>
<keyword evidence="4" id="KW-1185">Reference proteome</keyword>
<sequence>MSAAAASAYGEYGYLGIPDPECAPFMDAMLSAPPGPTDLESRRKQFEGMISVAKKNYGVGLPQESEYTIKDRQIDVAGPPAGKIHVHTLVPASFEGKAYPLYVWFHGGGWTMGSIDMDDYQLRKLCVELQISIINVEYRLAPEHPTPIPQDDCYTGIKWAVENQVLLSADVRKGLLIGGLSSGGHIAAALAHRARDDPWFEGRRITGQIMQIPGLCHPEAVPEEFKGSLFSFRQNGFDPGLPAADVHWFYEQLGGSPTSPEVSPLLYPVHAGLPPAVLHICGLDPLRDEGLLYGKILKREGVKTRVHTYPGVSHAFNYLLPHIAAAKRWERDYREGLRWILDGAPHARIKSKY</sequence>
<evidence type="ECO:0000313" key="4">
    <source>
        <dbReference type="Proteomes" id="UP001221142"/>
    </source>
</evidence>
<accession>A0AAD7BMD6</accession>
<gene>
    <name evidence="3" type="ORF">FB45DRAFT_1086611</name>
</gene>
<evidence type="ECO:0000313" key="3">
    <source>
        <dbReference type="EMBL" id="KAJ7624737.1"/>
    </source>
</evidence>
<proteinExistence type="predicted"/>
<feature type="domain" description="Alpha/beta hydrolase fold-3" evidence="2">
    <location>
        <begin position="103"/>
        <end position="316"/>
    </location>
</feature>